<accession>G6AGV1</accession>
<proteinExistence type="predicted"/>
<dbReference type="Proteomes" id="UP000004597">
    <property type="component" value="Unassembled WGS sequence"/>
</dbReference>
<comment type="caution">
    <text evidence="1">The sequence shown here is derived from an EMBL/GenBank/DDBJ whole genome shotgun (WGS) entry which is preliminary data.</text>
</comment>
<gene>
    <name evidence="1" type="ORF">HMPREF9138_01297</name>
</gene>
<organism evidence="1 2">
    <name type="scientific">Prevotella histicola F0411</name>
    <dbReference type="NCBI Taxonomy" id="857291"/>
    <lineage>
        <taxon>Bacteria</taxon>
        <taxon>Pseudomonadati</taxon>
        <taxon>Bacteroidota</taxon>
        <taxon>Bacteroidia</taxon>
        <taxon>Bacteroidales</taxon>
        <taxon>Prevotellaceae</taxon>
        <taxon>Prevotella</taxon>
    </lineage>
</organism>
<name>G6AGV1_9BACT</name>
<dbReference type="EMBL" id="AFXP01000010">
    <property type="protein sequence ID" value="EHG16135.1"/>
    <property type="molecule type" value="Genomic_DNA"/>
</dbReference>
<dbReference type="HOGENOM" id="CLU_3187312_0_0_10"/>
<dbReference type="AlphaFoldDB" id="G6AGV1"/>
<sequence length="46" mass="5540">MHYCVKENKLNNTELFCTVQIWVMSIESKDNQRPEISLKPFVLYSY</sequence>
<keyword evidence="2" id="KW-1185">Reference proteome</keyword>
<reference evidence="1 2" key="1">
    <citation type="submission" date="2011-10" db="EMBL/GenBank/DDBJ databases">
        <title>The Genome Sequence of Prevotella histicola F0411.</title>
        <authorList>
            <consortium name="The Broad Institute Genome Sequencing Platform"/>
            <person name="Earl A."/>
            <person name="Ward D."/>
            <person name="Feldgarden M."/>
            <person name="Gevers D."/>
            <person name="Izard J."/>
            <person name="Ganesan A."/>
            <person name="Blanton J.M."/>
            <person name="Baranova O.V."/>
            <person name="Tanner A.C."/>
            <person name="Mathney J.M.J."/>
            <person name="Dewhirst F.E."/>
            <person name="Young S.K."/>
            <person name="Zeng Q."/>
            <person name="Gargeya S."/>
            <person name="Fitzgerald M."/>
            <person name="Haas B."/>
            <person name="Abouelleil A."/>
            <person name="Alvarado L."/>
            <person name="Arachchi H.M."/>
            <person name="Berlin A."/>
            <person name="Brown A."/>
            <person name="Chapman S.B."/>
            <person name="Chen Z."/>
            <person name="Dunbar C."/>
            <person name="Freedman E."/>
            <person name="Gearin G."/>
            <person name="Gellesch M."/>
            <person name="Goldberg J."/>
            <person name="Griggs A."/>
            <person name="Gujja S."/>
            <person name="Heiman D."/>
            <person name="Howarth C."/>
            <person name="Larson L."/>
            <person name="Lui A."/>
            <person name="MacDonald P.J.P."/>
            <person name="Montmayeur A."/>
            <person name="Murphy C."/>
            <person name="Neiman D."/>
            <person name="Pearson M."/>
            <person name="Priest M."/>
            <person name="Roberts A."/>
            <person name="Saif S."/>
            <person name="Shea T."/>
            <person name="Shenoy N."/>
            <person name="Sisk P."/>
            <person name="Stolte C."/>
            <person name="Sykes S."/>
            <person name="Wortman J."/>
            <person name="Nusbaum C."/>
            <person name="Birren B."/>
        </authorList>
    </citation>
    <scope>NUCLEOTIDE SEQUENCE [LARGE SCALE GENOMIC DNA]</scope>
    <source>
        <strain evidence="1 2">F0411</strain>
    </source>
</reference>
<protein>
    <submittedName>
        <fullName evidence="1">Uncharacterized protein</fullName>
    </submittedName>
</protein>
<evidence type="ECO:0000313" key="2">
    <source>
        <dbReference type="Proteomes" id="UP000004597"/>
    </source>
</evidence>
<evidence type="ECO:0000313" key="1">
    <source>
        <dbReference type="EMBL" id="EHG16135.1"/>
    </source>
</evidence>